<proteinExistence type="predicted"/>
<dbReference type="Proteomes" id="UP000663829">
    <property type="component" value="Unassembled WGS sequence"/>
</dbReference>
<evidence type="ECO:0000313" key="4">
    <source>
        <dbReference type="EMBL" id="CAF4468112.1"/>
    </source>
</evidence>
<dbReference type="Proteomes" id="UP000681722">
    <property type="component" value="Unassembled WGS sequence"/>
</dbReference>
<gene>
    <name evidence="2" type="ORF">GPM918_LOCUS41978</name>
    <name evidence="1" type="ORF">OVA965_LOCUS6814</name>
    <name evidence="4" type="ORF">SRO942_LOCUS43126</name>
    <name evidence="3" type="ORF">TMI583_LOCUS6810</name>
</gene>
<evidence type="ECO:0000313" key="3">
    <source>
        <dbReference type="EMBL" id="CAF3629534.1"/>
    </source>
</evidence>
<keyword evidence="5" id="KW-1185">Reference proteome</keyword>
<evidence type="ECO:0000313" key="5">
    <source>
        <dbReference type="Proteomes" id="UP000663829"/>
    </source>
</evidence>
<dbReference type="EMBL" id="CAJNOK010002097">
    <property type="protein sequence ID" value="CAF0844422.1"/>
    <property type="molecule type" value="Genomic_DNA"/>
</dbReference>
<comment type="caution">
    <text evidence="2">The sequence shown here is derived from an EMBL/GenBank/DDBJ whole genome shotgun (WGS) entry which is preliminary data.</text>
</comment>
<sequence>MMKTVSLSLLCVKIDSKNNWVVLFVSSSFEASKSMSKGLITMFLKFGILHRPTLINGSDTNVLNDLQDRGLKLVLSTLPEF</sequence>
<evidence type="ECO:0000313" key="2">
    <source>
        <dbReference type="EMBL" id="CAF1594429.1"/>
    </source>
</evidence>
<protein>
    <submittedName>
        <fullName evidence="2">Uncharacterized protein</fullName>
    </submittedName>
</protein>
<dbReference type="EMBL" id="CAJOBA010002097">
    <property type="protein sequence ID" value="CAF3629534.1"/>
    <property type="molecule type" value="Genomic_DNA"/>
</dbReference>
<reference evidence="2" key="1">
    <citation type="submission" date="2021-02" db="EMBL/GenBank/DDBJ databases">
        <authorList>
            <person name="Nowell W R."/>
        </authorList>
    </citation>
    <scope>NUCLEOTIDE SEQUENCE</scope>
</reference>
<dbReference type="Proteomes" id="UP000682733">
    <property type="component" value="Unassembled WGS sequence"/>
</dbReference>
<evidence type="ECO:0000313" key="1">
    <source>
        <dbReference type="EMBL" id="CAF0844422.1"/>
    </source>
</evidence>
<organism evidence="2 5">
    <name type="scientific">Didymodactylos carnosus</name>
    <dbReference type="NCBI Taxonomy" id="1234261"/>
    <lineage>
        <taxon>Eukaryota</taxon>
        <taxon>Metazoa</taxon>
        <taxon>Spiralia</taxon>
        <taxon>Gnathifera</taxon>
        <taxon>Rotifera</taxon>
        <taxon>Eurotatoria</taxon>
        <taxon>Bdelloidea</taxon>
        <taxon>Philodinida</taxon>
        <taxon>Philodinidae</taxon>
        <taxon>Didymodactylos</taxon>
    </lineage>
</organism>
<name>A0A816ACY3_9BILA</name>
<dbReference type="AlphaFoldDB" id="A0A816ACY3"/>
<accession>A0A816ACY3</accession>
<dbReference type="EMBL" id="CAJOBC010100577">
    <property type="protein sequence ID" value="CAF4468112.1"/>
    <property type="molecule type" value="Genomic_DNA"/>
</dbReference>
<dbReference type="Proteomes" id="UP000677228">
    <property type="component" value="Unassembled WGS sequence"/>
</dbReference>
<dbReference type="EMBL" id="CAJNOQ010034339">
    <property type="protein sequence ID" value="CAF1594429.1"/>
    <property type="molecule type" value="Genomic_DNA"/>
</dbReference>